<evidence type="ECO:0000313" key="2">
    <source>
        <dbReference type="Proteomes" id="UP000765509"/>
    </source>
</evidence>
<comment type="caution">
    <text evidence="1">The sequence shown here is derived from an EMBL/GenBank/DDBJ whole genome shotgun (WGS) entry which is preliminary data.</text>
</comment>
<dbReference type="InterPro" id="IPR032567">
    <property type="entry name" value="RTL1-rel"/>
</dbReference>
<proteinExistence type="predicted"/>
<dbReference type="OrthoDB" id="163163at2759"/>
<dbReference type="AlphaFoldDB" id="A0A9Q3CJ15"/>
<dbReference type="EMBL" id="AVOT02007337">
    <property type="protein sequence ID" value="MBW0483675.1"/>
    <property type="molecule type" value="Genomic_DNA"/>
</dbReference>
<accession>A0A9Q3CJ15</accession>
<gene>
    <name evidence="1" type="ORF">O181_023390</name>
</gene>
<organism evidence="1 2">
    <name type="scientific">Austropuccinia psidii MF-1</name>
    <dbReference type="NCBI Taxonomy" id="1389203"/>
    <lineage>
        <taxon>Eukaryota</taxon>
        <taxon>Fungi</taxon>
        <taxon>Dikarya</taxon>
        <taxon>Basidiomycota</taxon>
        <taxon>Pucciniomycotina</taxon>
        <taxon>Pucciniomycetes</taxon>
        <taxon>Pucciniales</taxon>
        <taxon>Sphaerophragmiaceae</taxon>
        <taxon>Austropuccinia</taxon>
    </lineage>
</organism>
<dbReference type="PANTHER" id="PTHR15503">
    <property type="entry name" value="LDOC1 RELATED"/>
    <property type="match status" value="1"/>
</dbReference>
<dbReference type="InterPro" id="IPR043502">
    <property type="entry name" value="DNA/RNA_pol_sf"/>
</dbReference>
<keyword evidence="2" id="KW-1185">Reference proteome</keyword>
<dbReference type="Proteomes" id="UP000765509">
    <property type="component" value="Unassembled WGS sequence"/>
</dbReference>
<dbReference type="SUPFAM" id="SSF56672">
    <property type="entry name" value="DNA/RNA polymerases"/>
    <property type="match status" value="1"/>
</dbReference>
<reference evidence="1" key="1">
    <citation type="submission" date="2021-03" db="EMBL/GenBank/DDBJ databases">
        <title>Draft genome sequence of rust myrtle Austropuccinia psidii MF-1, a brazilian biotype.</title>
        <authorList>
            <person name="Quecine M.C."/>
            <person name="Pachon D.M.R."/>
            <person name="Bonatelli M.L."/>
            <person name="Correr F.H."/>
            <person name="Franceschini L.M."/>
            <person name="Leite T.F."/>
            <person name="Margarido G.R.A."/>
            <person name="Almeida C.A."/>
            <person name="Ferrarezi J.A."/>
            <person name="Labate C.A."/>
        </authorList>
    </citation>
    <scope>NUCLEOTIDE SEQUENCE</scope>
    <source>
        <strain evidence="1">MF-1</strain>
    </source>
</reference>
<protein>
    <submittedName>
        <fullName evidence="1">Uncharacterized protein</fullName>
    </submittedName>
</protein>
<evidence type="ECO:0000313" key="1">
    <source>
        <dbReference type="EMBL" id="MBW0483675.1"/>
    </source>
</evidence>
<dbReference type="PANTHER" id="PTHR15503:SF22">
    <property type="entry name" value="TRANSPOSON TY3-I GAG POLYPROTEIN"/>
    <property type="match status" value="1"/>
</dbReference>
<name>A0A9Q3CJ15_9BASI</name>
<sequence length="286" mass="32381">MSELPEKIPLFILDSNESTLLFIIHYTKWVVDLPSLPSFEWDFLIIDSPKGEDIILRYDFPYHFNPIIDWRNGLITYDSIHKDSSGITSSTSKDFTSAVNSFGLVGELKTPSIPPSFHIPPIIPSQSLLQSRDEVFKDIKNVGEDVSISLLHLFQGYMDLPPLYLHASLEEQWYEEGEPEDFTTGLKVVPPASHQYLDVSSKVKAEKLPPHCTYDHHIKLECLLPPVSGIHSLSKNESEPLQAYISENVEKGFIRTSSSSTGEPVLFLRKRMVAFVYVLTTAKLML</sequence>